<dbReference type="EMBL" id="JBHTCQ010000003">
    <property type="protein sequence ID" value="MFC7406508.1"/>
    <property type="molecule type" value="Genomic_DNA"/>
</dbReference>
<comment type="similarity">
    <text evidence="1">Belongs to the AHA1 family.</text>
</comment>
<protein>
    <submittedName>
        <fullName evidence="3">SRPBCC domain-containing protein</fullName>
    </submittedName>
</protein>
<dbReference type="Pfam" id="PF08327">
    <property type="entry name" value="AHSA1"/>
    <property type="match status" value="1"/>
</dbReference>
<dbReference type="Proteomes" id="UP001596455">
    <property type="component" value="Unassembled WGS sequence"/>
</dbReference>
<dbReference type="RefSeq" id="WP_382395966.1">
    <property type="nucleotide sequence ID" value="NZ_JBHTCQ010000003.1"/>
</dbReference>
<sequence length="206" mass="22566">MTATTGPLGEVIRDGNRTGLRYVRLLKHPPERVWRALTESEDLRHWFPADIVGDRVPGAHLDLPFWPEALEQAETTEAVEAMGVDPDDHVSAGELRVWDPPRTFELTWGVDGRADLTDLLRFELEPAEEGTRLTFTTWLGGSEAPDASGGDSSDTATGWHVCLDELADLLDEGPTSPTEQAAAVVAQRVKDRTAHLGPRYAAMLSS</sequence>
<dbReference type="InterPro" id="IPR013538">
    <property type="entry name" value="ASHA1/2-like_C"/>
</dbReference>
<reference evidence="4" key="1">
    <citation type="journal article" date="2019" name="Int. J. Syst. Evol. Microbiol.">
        <title>The Global Catalogue of Microorganisms (GCM) 10K type strain sequencing project: providing services to taxonomists for standard genome sequencing and annotation.</title>
        <authorList>
            <consortium name="The Broad Institute Genomics Platform"/>
            <consortium name="The Broad Institute Genome Sequencing Center for Infectious Disease"/>
            <person name="Wu L."/>
            <person name="Ma J."/>
        </authorList>
    </citation>
    <scope>NUCLEOTIDE SEQUENCE [LARGE SCALE GENOMIC DNA]</scope>
    <source>
        <strain evidence="4">JCM 1490</strain>
    </source>
</reference>
<evidence type="ECO:0000313" key="3">
    <source>
        <dbReference type="EMBL" id="MFC7406508.1"/>
    </source>
</evidence>
<keyword evidence="4" id="KW-1185">Reference proteome</keyword>
<evidence type="ECO:0000313" key="4">
    <source>
        <dbReference type="Proteomes" id="UP001596455"/>
    </source>
</evidence>
<accession>A0ABW2QGZ0</accession>
<dbReference type="SUPFAM" id="SSF55961">
    <property type="entry name" value="Bet v1-like"/>
    <property type="match status" value="1"/>
</dbReference>
<gene>
    <name evidence="3" type="ORF">ACFQQL_15420</name>
</gene>
<comment type="caution">
    <text evidence="3">The sequence shown here is derived from an EMBL/GenBank/DDBJ whole genome shotgun (WGS) entry which is preliminary data.</text>
</comment>
<evidence type="ECO:0000259" key="2">
    <source>
        <dbReference type="Pfam" id="PF08327"/>
    </source>
</evidence>
<organism evidence="3 4">
    <name type="scientific">Georgenia alba</name>
    <dbReference type="NCBI Taxonomy" id="2233858"/>
    <lineage>
        <taxon>Bacteria</taxon>
        <taxon>Bacillati</taxon>
        <taxon>Actinomycetota</taxon>
        <taxon>Actinomycetes</taxon>
        <taxon>Micrococcales</taxon>
        <taxon>Bogoriellaceae</taxon>
        <taxon>Georgenia</taxon>
    </lineage>
</organism>
<dbReference type="Gene3D" id="3.30.530.20">
    <property type="match status" value="1"/>
</dbReference>
<proteinExistence type="inferred from homology"/>
<evidence type="ECO:0000256" key="1">
    <source>
        <dbReference type="ARBA" id="ARBA00006817"/>
    </source>
</evidence>
<dbReference type="InterPro" id="IPR023393">
    <property type="entry name" value="START-like_dom_sf"/>
</dbReference>
<name>A0ABW2QGZ0_9MICO</name>
<feature type="domain" description="Activator of Hsp90 ATPase homologue 1/2-like C-terminal" evidence="2">
    <location>
        <begin position="28"/>
        <end position="170"/>
    </location>
</feature>